<evidence type="ECO:0000313" key="2">
    <source>
        <dbReference type="EMBL" id="MDH5832147.1"/>
    </source>
</evidence>
<dbReference type="RefSeq" id="WP_280603164.1">
    <property type="nucleotide sequence ID" value="NZ_JARXRN010000029.1"/>
</dbReference>
<feature type="transmembrane region" description="Helical" evidence="1">
    <location>
        <begin position="12"/>
        <end position="31"/>
    </location>
</feature>
<evidence type="ECO:0000256" key="1">
    <source>
        <dbReference type="SAM" id="Phobius"/>
    </source>
</evidence>
<dbReference type="EMBL" id="JARXRN010000029">
    <property type="protein sequence ID" value="MDH5832147.1"/>
    <property type="molecule type" value="Genomic_DNA"/>
</dbReference>
<evidence type="ECO:0000313" key="3">
    <source>
        <dbReference type="Proteomes" id="UP001156831"/>
    </source>
</evidence>
<protein>
    <submittedName>
        <fullName evidence="2">Uncharacterized protein</fullName>
    </submittedName>
</protein>
<proteinExistence type="predicted"/>
<dbReference type="Proteomes" id="UP001156831">
    <property type="component" value="Unassembled WGS sequence"/>
</dbReference>
<keyword evidence="3" id="KW-1185">Reference proteome</keyword>
<sequence length="87" mass="9171">MDFLLYDPGYPVIFLVGMVVGGVIAGGLIHLGAVNEARRLSAEAERINASRQAAESARHWGAAANDAPVHYPATAASVARSQMRGPR</sequence>
<name>A0ABT6JNA5_9GAMM</name>
<gene>
    <name evidence="2" type="ORF">QFW80_16640</name>
</gene>
<keyword evidence="1" id="KW-1133">Transmembrane helix</keyword>
<keyword evidence="1" id="KW-0472">Membrane</keyword>
<reference evidence="2 3" key="1">
    <citation type="submission" date="2023-04" db="EMBL/GenBank/DDBJ databases">
        <title>Luteimonas sp. M1R5S18.</title>
        <authorList>
            <person name="Sun J.-Q."/>
        </authorList>
    </citation>
    <scope>NUCLEOTIDE SEQUENCE [LARGE SCALE GENOMIC DNA]</scope>
    <source>
        <strain evidence="2 3">M1R5S18</strain>
    </source>
</reference>
<comment type="caution">
    <text evidence="2">The sequence shown here is derived from an EMBL/GenBank/DDBJ whole genome shotgun (WGS) entry which is preliminary data.</text>
</comment>
<organism evidence="2 3">
    <name type="scientific">Luteimonas rhizosphaericola</name>
    <dbReference type="NCBI Taxonomy" id="3042024"/>
    <lineage>
        <taxon>Bacteria</taxon>
        <taxon>Pseudomonadati</taxon>
        <taxon>Pseudomonadota</taxon>
        <taxon>Gammaproteobacteria</taxon>
        <taxon>Lysobacterales</taxon>
        <taxon>Lysobacteraceae</taxon>
        <taxon>Luteimonas</taxon>
    </lineage>
</organism>
<accession>A0ABT6JNA5</accession>
<keyword evidence="1" id="KW-0812">Transmembrane</keyword>